<dbReference type="Proteomes" id="UP000681967">
    <property type="component" value="Unassembled WGS sequence"/>
</dbReference>
<name>A0A8S3DNC2_9BILA</name>
<comment type="caution">
    <text evidence="2">The sequence shown here is derived from an EMBL/GenBank/DDBJ whole genome shotgun (WGS) entry which is preliminary data.</text>
</comment>
<evidence type="ECO:0000313" key="2">
    <source>
        <dbReference type="EMBL" id="CAF5027369.1"/>
    </source>
</evidence>
<evidence type="ECO:0000313" key="3">
    <source>
        <dbReference type="Proteomes" id="UP000681720"/>
    </source>
</evidence>
<dbReference type="AlphaFoldDB" id="A0A8S3DNC2"/>
<evidence type="ECO:0000313" key="1">
    <source>
        <dbReference type="EMBL" id="CAF4855792.1"/>
    </source>
</evidence>
<protein>
    <submittedName>
        <fullName evidence="2">Uncharacterized protein</fullName>
    </submittedName>
</protein>
<feature type="non-terminal residue" evidence="2">
    <location>
        <position position="74"/>
    </location>
</feature>
<accession>A0A8S3DNC2</accession>
<proteinExistence type="predicted"/>
<sequence>MGRLIDECPKLCPIEKLILYKVDLFLKPSSLSTTTTTTQTINDQHQRLKQACQLYKQVCDRVNITSFAMTLYTY</sequence>
<reference evidence="2" key="1">
    <citation type="submission" date="2021-02" db="EMBL/GenBank/DDBJ databases">
        <authorList>
            <person name="Nowell W R."/>
        </authorList>
    </citation>
    <scope>NUCLEOTIDE SEQUENCE</scope>
</reference>
<dbReference type="EMBL" id="CAJOBH010153927">
    <property type="protein sequence ID" value="CAF4855792.1"/>
    <property type="molecule type" value="Genomic_DNA"/>
</dbReference>
<dbReference type="Proteomes" id="UP000681720">
    <property type="component" value="Unassembled WGS sequence"/>
</dbReference>
<dbReference type="EMBL" id="CAJOBJ010218342">
    <property type="protein sequence ID" value="CAF5027369.1"/>
    <property type="molecule type" value="Genomic_DNA"/>
</dbReference>
<organism evidence="2 3">
    <name type="scientific">Rotaria magnacalcarata</name>
    <dbReference type="NCBI Taxonomy" id="392030"/>
    <lineage>
        <taxon>Eukaryota</taxon>
        <taxon>Metazoa</taxon>
        <taxon>Spiralia</taxon>
        <taxon>Gnathifera</taxon>
        <taxon>Rotifera</taxon>
        <taxon>Eurotatoria</taxon>
        <taxon>Bdelloidea</taxon>
        <taxon>Philodinida</taxon>
        <taxon>Philodinidae</taxon>
        <taxon>Rotaria</taxon>
    </lineage>
</organism>
<gene>
    <name evidence="1" type="ORF">BYL167_LOCUS50384</name>
    <name evidence="2" type="ORF">GIL414_LOCUS58706</name>
</gene>